<dbReference type="CDD" id="cd00229">
    <property type="entry name" value="SGNH_hydrolase"/>
    <property type="match status" value="1"/>
</dbReference>
<protein>
    <recommendedName>
        <fullName evidence="3">SGNH hydrolase-type esterase domain-containing protein</fullName>
    </recommendedName>
</protein>
<dbReference type="PANTHER" id="PTHR30383">
    <property type="entry name" value="THIOESTERASE 1/PROTEASE 1/LYSOPHOSPHOLIPASE L1"/>
    <property type="match status" value="1"/>
</dbReference>
<dbReference type="Proteomes" id="UP000053681">
    <property type="component" value="Unassembled WGS sequence"/>
</dbReference>
<evidence type="ECO:0000259" key="3">
    <source>
        <dbReference type="Pfam" id="PF13472"/>
    </source>
</evidence>
<comment type="caution">
    <text evidence="4">The sequence shown here is derived from an EMBL/GenBank/DDBJ whole genome shotgun (WGS) entry which is preliminary data.</text>
</comment>
<keyword evidence="2" id="KW-0812">Transmembrane</keyword>
<sequence>MRGNKITITLLLLTVFTFVFIGFNYILFKTEVKNTIAEDKVVADKFNEKQEALEQKKIKEAEEEKKRIYNKHKGEPLIYSPMGDSLALGLHATTKEKKYTAVLPQLIEENLGYSVTVADGATEGGTGLKDFGIPNLPKVIAQKPDLVTIEFGTNDSDENFKKVYSTPEEFEERLLHVINTLKSQEKPPKIILVTTWGLFERSFKYDAVIEKVGKQTGVPVANIQSIWYGRNDTFGPKGYKDLFGNESDGWHPNDQGHKEIANQIFEQAYEILK</sequence>
<feature type="coiled-coil region" evidence="1">
    <location>
        <begin position="43"/>
        <end position="71"/>
    </location>
</feature>
<dbReference type="RefSeq" id="WP_062686150.1">
    <property type="nucleotide sequence ID" value="NZ_KQ758627.1"/>
</dbReference>
<feature type="transmembrane region" description="Helical" evidence="2">
    <location>
        <begin position="6"/>
        <end position="28"/>
    </location>
</feature>
<dbReference type="EMBL" id="LNQP01000001">
    <property type="protein sequence ID" value="KSU89804.1"/>
    <property type="molecule type" value="Genomic_DNA"/>
</dbReference>
<keyword evidence="5" id="KW-1185">Reference proteome</keyword>
<dbReference type="InterPro" id="IPR013830">
    <property type="entry name" value="SGNH_hydro"/>
</dbReference>
<organism evidence="4 5">
    <name type="scientific">Priestia veravalensis</name>
    <dbReference type="NCBI Taxonomy" id="1414648"/>
    <lineage>
        <taxon>Bacteria</taxon>
        <taxon>Bacillati</taxon>
        <taxon>Bacillota</taxon>
        <taxon>Bacilli</taxon>
        <taxon>Bacillales</taxon>
        <taxon>Bacillaceae</taxon>
        <taxon>Priestia</taxon>
    </lineage>
</organism>
<dbReference type="SUPFAM" id="SSF52266">
    <property type="entry name" value="SGNH hydrolase"/>
    <property type="match status" value="1"/>
</dbReference>
<accession>A0A0V8JSF2</accession>
<evidence type="ECO:0000256" key="1">
    <source>
        <dbReference type="SAM" id="Coils"/>
    </source>
</evidence>
<keyword evidence="2" id="KW-1133">Transmembrane helix</keyword>
<gene>
    <name evidence="4" type="ORF">AS180_00090</name>
</gene>
<reference evidence="4 5" key="1">
    <citation type="submission" date="2015-11" db="EMBL/GenBank/DDBJ databases">
        <title>Bacillus caseinolyticus sp nov.</title>
        <authorList>
            <person name="Dastager S.G."/>
            <person name="Mawlankar R."/>
        </authorList>
    </citation>
    <scope>NUCLEOTIDE SEQUENCE [LARGE SCALE GENOMIC DNA]</scope>
    <source>
        <strain evidence="4 5">SGD-V-76</strain>
    </source>
</reference>
<dbReference type="Gene3D" id="3.40.50.1110">
    <property type="entry name" value="SGNH hydrolase"/>
    <property type="match status" value="1"/>
</dbReference>
<dbReference type="InterPro" id="IPR051532">
    <property type="entry name" value="Ester_Hydrolysis_Enzymes"/>
</dbReference>
<dbReference type="PANTHER" id="PTHR30383:SF5">
    <property type="entry name" value="SGNH HYDROLASE-TYPE ESTERASE DOMAIN-CONTAINING PROTEIN"/>
    <property type="match status" value="1"/>
</dbReference>
<dbReference type="GO" id="GO:0004622">
    <property type="term" value="F:phosphatidylcholine lysophospholipase activity"/>
    <property type="evidence" value="ECO:0007669"/>
    <property type="project" value="TreeGrafter"/>
</dbReference>
<feature type="domain" description="SGNH hydrolase-type esterase" evidence="3">
    <location>
        <begin position="82"/>
        <end position="258"/>
    </location>
</feature>
<evidence type="ECO:0000313" key="5">
    <source>
        <dbReference type="Proteomes" id="UP000053681"/>
    </source>
</evidence>
<proteinExistence type="predicted"/>
<keyword evidence="2" id="KW-0472">Membrane</keyword>
<dbReference type="AlphaFoldDB" id="A0A0V8JSF2"/>
<name>A0A0V8JSF2_9BACI</name>
<dbReference type="InterPro" id="IPR036514">
    <property type="entry name" value="SGNH_hydro_sf"/>
</dbReference>
<dbReference type="Pfam" id="PF13472">
    <property type="entry name" value="Lipase_GDSL_2"/>
    <property type="match status" value="1"/>
</dbReference>
<keyword evidence="1" id="KW-0175">Coiled coil</keyword>
<evidence type="ECO:0000313" key="4">
    <source>
        <dbReference type="EMBL" id="KSU89804.1"/>
    </source>
</evidence>
<evidence type="ECO:0000256" key="2">
    <source>
        <dbReference type="SAM" id="Phobius"/>
    </source>
</evidence>